<proteinExistence type="predicted"/>
<dbReference type="AlphaFoldDB" id="A0A091D6T6"/>
<evidence type="ECO:0000313" key="1">
    <source>
        <dbReference type="EMBL" id="KFO27819.1"/>
    </source>
</evidence>
<sequence length="109" mass="11618">MSLELKIWMELPWGRSPGICGWDHLCILDPAGIFELVEVVGNGTYGQVYKVGVGSSFVPVARGNFVLGTLGDGATRASALGEDSPCSLCSASRGETRPGLRRPHFLAVR</sequence>
<keyword evidence="2" id="KW-1185">Reference proteome</keyword>
<keyword evidence="1" id="KW-0808">Transferase</keyword>
<dbReference type="EMBL" id="KN122853">
    <property type="protein sequence ID" value="KFO27819.1"/>
    <property type="molecule type" value="Genomic_DNA"/>
</dbReference>
<protein>
    <submittedName>
        <fullName evidence="1">Mitogen-activated protein kinase kinase kinase kinase 4</fullName>
    </submittedName>
</protein>
<organism evidence="1 2">
    <name type="scientific">Fukomys damarensis</name>
    <name type="common">Damaraland mole rat</name>
    <name type="synonym">Cryptomys damarensis</name>
    <dbReference type="NCBI Taxonomy" id="885580"/>
    <lineage>
        <taxon>Eukaryota</taxon>
        <taxon>Metazoa</taxon>
        <taxon>Chordata</taxon>
        <taxon>Craniata</taxon>
        <taxon>Vertebrata</taxon>
        <taxon>Euteleostomi</taxon>
        <taxon>Mammalia</taxon>
        <taxon>Eutheria</taxon>
        <taxon>Euarchontoglires</taxon>
        <taxon>Glires</taxon>
        <taxon>Rodentia</taxon>
        <taxon>Hystricomorpha</taxon>
        <taxon>Bathyergidae</taxon>
        <taxon>Fukomys</taxon>
    </lineage>
</organism>
<evidence type="ECO:0000313" key="2">
    <source>
        <dbReference type="Proteomes" id="UP000028990"/>
    </source>
</evidence>
<accession>A0A091D6T6</accession>
<dbReference type="Proteomes" id="UP000028990">
    <property type="component" value="Unassembled WGS sequence"/>
</dbReference>
<name>A0A091D6T6_FUKDA</name>
<gene>
    <name evidence="1" type="ORF">H920_10776</name>
</gene>
<reference evidence="1 2" key="1">
    <citation type="submission" date="2013-11" db="EMBL/GenBank/DDBJ databases">
        <title>The Damaraland mole rat (Fukomys damarensis) genome and evolution of African mole rats.</title>
        <authorList>
            <person name="Gladyshev V.N."/>
            <person name="Fang X."/>
        </authorList>
    </citation>
    <scope>NUCLEOTIDE SEQUENCE [LARGE SCALE GENOMIC DNA]</scope>
    <source>
        <tissue evidence="1">Liver</tissue>
    </source>
</reference>
<dbReference type="GO" id="GO:0016301">
    <property type="term" value="F:kinase activity"/>
    <property type="evidence" value="ECO:0007669"/>
    <property type="project" value="UniProtKB-KW"/>
</dbReference>
<keyword evidence="1" id="KW-0418">Kinase</keyword>
<dbReference type="Gene3D" id="3.30.200.20">
    <property type="entry name" value="Phosphorylase Kinase, domain 1"/>
    <property type="match status" value="1"/>
</dbReference>